<dbReference type="InterPro" id="IPR018117">
    <property type="entry name" value="C5_DNA_meth_AS"/>
</dbReference>
<evidence type="ECO:0000256" key="1">
    <source>
        <dbReference type="ARBA" id="ARBA00022603"/>
    </source>
</evidence>
<protein>
    <recommendedName>
        <fullName evidence="9">Cytosine-specific methyltransferase</fullName>
        <ecNumber evidence="9">2.1.1.37</ecNumber>
    </recommendedName>
</protein>
<keyword evidence="1 7" id="KW-0489">Methyltransferase</keyword>
<dbReference type="PANTHER" id="PTHR46098">
    <property type="entry name" value="TRNA (CYTOSINE(38)-C(5))-METHYLTRANSFERASE"/>
    <property type="match status" value="1"/>
</dbReference>
<keyword evidence="4 7" id="KW-0949">S-adenosyl-L-methionine</keyword>
<dbReference type="GO" id="GO:0003886">
    <property type="term" value="F:DNA (cytosine-5-)-methyltransferase activity"/>
    <property type="evidence" value="ECO:0007669"/>
    <property type="project" value="UniProtKB-EC"/>
</dbReference>
<dbReference type="GO" id="GO:0032259">
    <property type="term" value="P:methylation"/>
    <property type="evidence" value="ECO:0007669"/>
    <property type="project" value="UniProtKB-KW"/>
</dbReference>
<comment type="catalytic activity">
    <reaction evidence="9">
        <text>a 2'-deoxycytidine in DNA + S-adenosyl-L-methionine = a 5-methyl-2'-deoxycytidine in DNA + S-adenosyl-L-homocysteine + H(+)</text>
        <dbReference type="Rhea" id="RHEA:13681"/>
        <dbReference type="Rhea" id="RHEA-COMP:11369"/>
        <dbReference type="Rhea" id="RHEA-COMP:11370"/>
        <dbReference type="ChEBI" id="CHEBI:15378"/>
        <dbReference type="ChEBI" id="CHEBI:57856"/>
        <dbReference type="ChEBI" id="CHEBI:59789"/>
        <dbReference type="ChEBI" id="CHEBI:85452"/>
        <dbReference type="ChEBI" id="CHEBI:85454"/>
        <dbReference type="EC" id="2.1.1.37"/>
    </reaction>
</comment>
<dbReference type="EC" id="2.1.1.37" evidence="9"/>
<evidence type="ECO:0000256" key="2">
    <source>
        <dbReference type="ARBA" id="ARBA00022632"/>
    </source>
</evidence>
<dbReference type="PRINTS" id="PR00105">
    <property type="entry name" value="C5METTRFRASE"/>
</dbReference>
<evidence type="ECO:0000256" key="8">
    <source>
        <dbReference type="RuleBase" id="RU000416"/>
    </source>
</evidence>
<evidence type="ECO:0000313" key="11">
    <source>
        <dbReference type="Proteomes" id="UP001056576"/>
    </source>
</evidence>
<dbReference type="Gene3D" id="3.90.120.10">
    <property type="entry name" value="DNA Methylase, subunit A, domain 2"/>
    <property type="match status" value="1"/>
</dbReference>
<keyword evidence="2" id="KW-0945">Host-virus interaction</keyword>
<dbReference type="InterPro" id="IPR001525">
    <property type="entry name" value="C5_MeTfrase"/>
</dbReference>
<dbReference type="PROSITE" id="PS00094">
    <property type="entry name" value="C5_MTASE_1"/>
    <property type="match status" value="1"/>
</dbReference>
<evidence type="ECO:0000313" key="10">
    <source>
        <dbReference type="EMBL" id="USN15467.1"/>
    </source>
</evidence>
<evidence type="ECO:0000256" key="4">
    <source>
        <dbReference type="ARBA" id="ARBA00022691"/>
    </source>
</evidence>
<dbReference type="PROSITE" id="PS51679">
    <property type="entry name" value="SAM_MT_C5"/>
    <property type="match status" value="1"/>
</dbReference>
<name>A0A9E7MSW4_9CAUD</name>
<dbReference type="InterPro" id="IPR050750">
    <property type="entry name" value="C5-MTase"/>
</dbReference>
<evidence type="ECO:0000256" key="9">
    <source>
        <dbReference type="RuleBase" id="RU000417"/>
    </source>
</evidence>
<keyword evidence="6" id="KW-1258">Restriction-modification system evasion by virus</keyword>
<keyword evidence="3 7" id="KW-0808">Transferase</keyword>
<proteinExistence type="inferred from homology"/>
<dbReference type="Pfam" id="PF00145">
    <property type="entry name" value="DNA_methylase"/>
    <property type="match status" value="2"/>
</dbReference>
<evidence type="ECO:0000256" key="3">
    <source>
        <dbReference type="ARBA" id="ARBA00022679"/>
    </source>
</evidence>
<keyword evidence="11" id="KW-1185">Reference proteome</keyword>
<keyword evidence="2" id="KW-1090">Inhibition of host innate immune response by virus</keyword>
<organism evidence="10 11">
    <name type="scientific">Brevundimonas phage vB_BpoS-Kikimora</name>
    <dbReference type="NCBI Taxonomy" id="2948601"/>
    <lineage>
        <taxon>Viruses</taxon>
        <taxon>Duplodnaviria</taxon>
        <taxon>Heunggongvirae</taxon>
        <taxon>Uroviricota</taxon>
        <taxon>Caudoviricetes</taxon>
        <taxon>Jeanschmidtviridae</taxon>
        <taxon>Kikimoravirus</taxon>
        <taxon>Kikimoravirus kikimora</taxon>
    </lineage>
</organism>
<dbReference type="Gene3D" id="3.40.50.150">
    <property type="entry name" value="Vaccinia Virus protein VP39"/>
    <property type="match status" value="1"/>
</dbReference>
<dbReference type="PANTHER" id="PTHR46098:SF1">
    <property type="entry name" value="TRNA (CYTOSINE(38)-C(5))-METHYLTRANSFERASE"/>
    <property type="match status" value="1"/>
</dbReference>
<keyword evidence="5" id="KW-0899">Viral immunoevasion</keyword>
<dbReference type="EMBL" id="ON529857">
    <property type="protein sequence ID" value="USN15467.1"/>
    <property type="molecule type" value="Genomic_DNA"/>
</dbReference>
<sequence>MTTLSYATLCSGIEAVSLAWDELGMSPVFFADNASFPTRFLAHRFPDVPNLGDLLKIDGTQYTHKVDVLWASFPCQDFSEAGKGRGVDGARGSLTLAGIRVVDEIDPKVFCFENVTGLLNDPKNAFGQFLGALCGEFGPLLPPGTGWTDAGYVLGPRRAIAWRVLDAQHFRLPQQRRRVFLVACPRSGPDPREILFERLAQEDPAAQCPAGGAALDAGDDRGPHGPAYAVAIRGRKLRGGGPVNLSQIEQGGEISNCLRASQGGSDKAFVLTRESGRWDVRALTPVECERLMGMPDDWSLIPGASVSQRLHAIGNSLAVPCVRFIGERIVQVMKPEGT</sequence>
<dbReference type="SUPFAM" id="SSF53335">
    <property type="entry name" value="S-adenosyl-L-methionine-dependent methyltransferases"/>
    <property type="match status" value="1"/>
</dbReference>
<dbReference type="InterPro" id="IPR029063">
    <property type="entry name" value="SAM-dependent_MTases_sf"/>
</dbReference>
<reference evidence="10 11" key="1">
    <citation type="submission" date="2022-05" db="EMBL/GenBank/DDBJ databases">
        <authorList>
            <person name="Friedrich I."/>
            <person name="Poehlein A."/>
            <person name="Schneider D."/>
            <person name="Hertel R."/>
            <person name="Daniel R."/>
        </authorList>
    </citation>
    <scope>NUCLEOTIDE SEQUENCE [LARGE SCALE GENOMIC DNA]</scope>
</reference>
<dbReference type="GO" id="GO:0052170">
    <property type="term" value="P:symbiont-mediated suppression of host innate immune response"/>
    <property type="evidence" value="ECO:0007669"/>
    <property type="project" value="UniProtKB-KW"/>
</dbReference>
<dbReference type="GO" id="GO:0099018">
    <property type="term" value="P:symbiont-mediated evasion of host restriction-modification system"/>
    <property type="evidence" value="ECO:0007669"/>
    <property type="project" value="UniProtKB-KW"/>
</dbReference>
<evidence type="ECO:0000256" key="7">
    <source>
        <dbReference type="PROSITE-ProRule" id="PRU01016"/>
    </source>
</evidence>
<evidence type="ECO:0000256" key="5">
    <source>
        <dbReference type="ARBA" id="ARBA00023280"/>
    </source>
</evidence>
<dbReference type="Proteomes" id="UP001056576">
    <property type="component" value="Segment"/>
</dbReference>
<accession>A0A9E7MSW4</accession>
<gene>
    <name evidence="10" type="ORF">KIKIMORA_03250</name>
</gene>
<dbReference type="NCBIfam" id="TIGR00675">
    <property type="entry name" value="dcm"/>
    <property type="match status" value="1"/>
</dbReference>
<comment type="similarity">
    <text evidence="7 8">Belongs to the class I-like SAM-binding methyltransferase superfamily. C5-methyltransferase family.</text>
</comment>
<evidence type="ECO:0000256" key="6">
    <source>
        <dbReference type="ARBA" id="ARBA00033479"/>
    </source>
</evidence>
<feature type="active site" evidence="7">
    <location>
        <position position="75"/>
    </location>
</feature>